<feature type="compositionally biased region" description="Basic and acidic residues" evidence="1">
    <location>
        <begin position="336"/>
        <end position="347"/>
    </location>
</feature>
<dbReference type="InterPro" id="IPR044682">
    <property type="entry name" value="VDE"/>
</dbReference>
<dbReference type="Proteomes" id="UP001189429">
    <property type="component" value="Unassembled WGS sequence"/>
</dbReference>
<gene>
    <name evidence="3" type="ORF">PCOR1329_LOCUS36520</name>
</gene>
<feature type="compositionally biased region" description="Basic and acidic residues" evidence="1">
    <location>
        <begin position="235"/>
        <end position="245"/>
    </location>
</feature>
<dbReference type="SUPFAM" id="SSF50814">
    <property type="entry name" value="Lipocalins"/>
    <property type="match status" value="1"/>
</dbReference>
<dbReference type="EMBL" id="CAUYUJ010014442">
    <property type="protein sequence ID" value="CAK0841267.1"/>
    <property type="molecule type" value="Genomic_DNA"/>
</dbReference>
<feature type="compositionally biased region" description="Basic and acidic residues" evidence="1">
    <location>
        <begin position="215"/>
        <end position="228"/>
    </location>
</feature>
<dbReference type="InterPro" id="IPR012674">
    <property type="entry name" value="Calycin"/>
</dbReference>
<feature type="compositionally biased region" description="Basic and acidic residues" evidence="1">
    <location>
        <begin position="432"/>
        <end position="443"/>
    </location>
</feature>
<organism evidence="3 4">
    <name type="scientific">Prorocentrum cordatum</name>
    <dbReference type="NCBI Taxonomy" id="2364126"/>
    <lineage>
        <taxon>Eukaryota</taxon>
        <taxon>Sar</taxon>
        <taxon>Alveolata</taxon>
        <taxon>Dinophyceae</taxon>
        <taxon>Prorocentrales</taxon>
        <taxon>Prorocentraceae</taxon>
        <taxon>Prorocentrum</taxon>
    </lineage>
</organism>
<name>A0ABN9T831_9DINO</name>
<evidence type="ECO:0000256" key="1">
    <source>
        <dbReference type="SAM" id="MobiDB-lite"/>
    </source>
</evidence>
<dbReference type="Pfam" id="PF07137">
    <property type="entry name" value="VDE"/>
    <property type="match status" value="1"/>
</dbReference>
<comment type="caution">
    <text evidence="3">The sequence shown here is derived from an EMBL/GenBank/DDBJ whole genome shotgun (WGS) entry which is preliminary data.</text>
</comment>
<dbReference type="PANTHER" id="PTHR33970:SF1">
    <property type="entry name" value="VIOLAXANTHIN DE-EPOXIDASE, CHLOROPLASTIC"/>
    <property type="match status" value="1"/>
</dbReference>
<evidence type="ECO:0000313" key="3">
    <source>
        <dbReference type="EMBL" id="CAK0841267.1"/>
    </source>
</evidence>
<evidence type="ECO:0000259" key="2">
    <source>
        <dbReference type="Pfam" id="PF07137"/>
    </source>
</evidence>
<accession>A0ABN9T831</accession>
<feature type="compositionally biased region" description="Basic and acidic residues" evidence="1">
    <location>
        <begin position="252"/>
        <end position="261"/>
    </location>
</feature>
<feature type="region of interest" description="Disordered" evidence="1">
    <location>
        <begin position="336"/>
        <end position="373"/>
    </location>
</feature>
<feature type="region of interest" description="Disordered" evidence="1">
    <location>
        <begin position="424"/>
        <end position="443"/>
    </location>
</feature>
<protein>
    <recommendedName>
        <fullName evidence="2">VDE lipocalin domain-containing protein</fullName>
    </recommendedName>
</protein>
<feature type="region of interest" description="Disordered" evidence="1">
    <location>
        <begin position="192"/>
        <end position="261"/>
    </location>
</feature>
<dbReference type="InterPro" id="IPR010788">
    <property type="entry name" value="VDE_dom"/>
</dbReference>
<keyword evidence="4" id="KW-1185">Reference proteome</keyword>
<feature type="domain" description="VDE lipocalin" evidence="2">
    <location>
        <begin position="658"/>
        <end position="918"/>
    </location>
</feature>
<evidence type="ECO:0000313" key="4">
    <source>
        <dbReference type="Proteomes" id="UP001189429"/>
    </source>
</evidence>
<sequence>MAVHQEVERIDGYSPTQRAVVRGENWPGTLANDENLDLVECTNQSYMANPPRSALVSKIIGDGILKQQQAQAAAARDQRVQRFEESFSGEKGTPWTHVDALDGLNMGDVISMDREGAPAQEGAYAREATAREPDDGDLEDLLGGGRFDDDSTEIVKNENWNVHGRSTRTLGTRWTGKNYLFPKSKEVADANAPLSAEKAPGQRKETSAAEQTPIGDHDNSDLIGDAKIEQTPFANDDRTRREKQARARPARPHREDRVTRKRMETPFGPSLKAFELEDDISISAGTEFIEVVQLSLHMKPNPADVWKTRWALTWKRDEATGSSCLWFLDIKIHASGQERDGGPEAREGRRRGGPQQTWHWRGSSGYPSGHSRVYQKQRTDYVTHARREGASCIVGTRAGDFLITGDGSRRWMDAEMTCQKEFIDNTNEIDSSSDRRKQRNEKLTDREMTRLRRASGDIQLVATQTILQCQAQRSILQSSGPKATIQTLSGINKMIRQIKMDPSYKLSFEPFEGTAVVMGWGDAAWANRPDGLSARGYVIGIAAEDILEGKRTGCWALADDEEQLSAKKRKEKGVALLAPGPRHAATAPCPAAPGEGRAAGDARAAWAPAPAPPGATAATAWWRPQLGALLGCVVAAGLALGAGLAPAAAESSMASVAPCLFKNCQVQLAKCVLNPNCAANLTCIIACSNSPDEKTEKTCQIKCGDNFENDVVGEFNACALSSKKCVPQRPDTGPMPGEATWDPVKGRYPLPPEDAVVTKFDASQMTGRWYITAGLNPLFDTFDCQAHFFEGRRAEANQPGKLVGKINWRIQEPDGEFLTKSTVQQFVQVKPGVLENHDNEYLHYQDDWFILDYDNMDDPEAGWVLVYYRGRNDAWAGYGGGTLYTRSKTIPPQILDRVKAACDKIQIPYDAFWKATDNSCKSNPDPLQARARFAKQLLEQGELSVEEQLTYLARSAQSEIDKDERWAFESALRIEKMTENFVASEADQILKIEQAAEQEIIKDEQALEQVFKKFFSPLAKLMPGS</sequence>
<dbReference type="Gene3D" id="2.40.128.20">
    <property type="match status" value="1"/>
</dbReference>
<dbReference type="PANTHER" id="PTHR33970">
    <property type="entry name" value="VIOLAXANTHIN DE-EPOXIDASE, CHLOROPLASTIC-RELATED"/>
    <property type="match status" value="1"/>
</dbReference>
<reference evidence="3" key="1">
    <citation type="submission" date="2023-10" db="EMBL/GenBank/DDBJ databases">
        <authorList>
            <person name="Chen Y."/>
            <person name="Shah S."/>
            <person name="Dougan E. K."/>
            <person name="Thang M."/>
            <person name="Chan C."/>
        </authorList>
    </citation>
    <scope>NUCLEOTIDE SEQUENCE [LARGE SCALE GENOMIC DNA]</scope>
</reference>
<proteinExistence type="predicted"/>